<dbReference type="Proteomes" id="UP000694845">
    <property type="component" value="Unplaced"/>
</dbReference>
<reference evidence="4" key="1">
    <citation type="submission" date="2025-08" db="UniProtKB">
        <authorList>
            <consortium name="RefSeq"/>
        </authorList>
    </citation>
    <scope>IDENTIFICATION</scope>
</reference>
<dbReference type="PANTHER" id="PTHR46536:SF3">
    <property type="entry name" value="ARF7 EFFECTOR PROTEIN C-TERMINAL DOMAIN-CONTAINING PROTEIN"/>
    <property type="match status" value="1"/>
</dbReference>
<dbReference type="AlphaFoldDB" id="A0A8B7YSL2"/>
<proteinExistence type="predicted"/>
<feature type="region of interest" description="Disordered" evidence="1">
    <location>
        <begin position="1"/>
        <end position="21"/>
    </location>
</feature>
<evidence type="ECO:0000256" key="1">
    <source>
        <dbReference type="SAM" id="MobiDB-lite"/>
    </source>
</evidence>
<evidence type="ECO:0000313" key="3">
    <source>
        <dbReference type="Proteomes" id="UP000694845"/>
    </source>
</evidence>
<dbReference type="RefSeq" id="XP_022096274.1">
    <property type="nucleotide sequence ID" value="XM_022240582.1"/>
</dbReference>
<gene>
    <name evidence="4" type="primary">LOC110982276</name>
</gene>
<evidence type="ECO:0000259" key="2">
    <source>
        <dbReference type="Pfam" id="PF14949"/>
    </source>
</evidence>
<dbReference type="GeneID" id="110982276"/>
<accession>A0A8B7YSL2</accession>
<protein>
    <submittedName>
        <fullName evidence="4">ARL14 effector protein-like</fullName>
    </submittedName>
</protein>
<evidence type="ECO:0000313" key="4">
    <source>
        <dbReference type="RefSeq" id="XP_022096274.1"/>
    </source>
</evidence>
<feature type="region of interest" description="Disordered" evidence="1">
    <location>
        <begin position="36"/>
        <end position="63"/>
    </location>
</feature>
<dbReference type="KEGG" id="aplc:110982276"/>
<name>A0A8B7YSL2_ACAPL</name>
<dbReference type="OMA" id="GRRQFDM"/>
<dbReference type="OrthoDB" id="5984406at2759"/>
<dbReference type="Pfam" id="PF14949">
    <property type="entry name" value="ARF7EP_C"/>
    <property type="match status" value="1"/>
</dbReference>
<dbReference type="InterPro" id="IPR029264">
    <property type="entry name" value="ARF7EP_C"/>
</dbReference>
<feature type="compositionally biased region" description="Basic and acidic residues" evidence="1">
    <location>
        <begin position="8"/>
        <end position="20"/>
    </location>
</feature>
<feature type="domain" description="ARF7 effector protein C-terminal" evidence="2">
    <location>
        <begin position="70"/>
        <end position="176"/>
    </location>
</feature>
<organism evidence="3 4">
    <name type="scientific">Acanthaster planci</name>
    <name type="common">Crown-of-thorns starfish</name>
    <dbReference type="NCBI Taxonomy" id="133434"/>
    <lineage>
        <taxon>Eukaryota</taxon>
        <taxon>Metazoa</taxon>
        <taxon>Echinodermata</taxon>
        <taxon>Eleutherozoa</taxon>
        <taxon>Asterozoa</taxon>
        <taxon>Asteroidea</taxon>
        <taxon>Valvatacea</taxon>
        <taxon>Valvatida</taxon>
        <taxon>Acanthasteridae</taxon>
        <taxon>Acanthaster</taxon>
    </lineage>
</organism>
<dbReference type="PANTHER" id="PTHR46536">
    <property type="entry name" value="ARL14 EFFECTOR PROTEIN"/>
    <property type="match status" value="1"/>
</dbReference>
<feature type="compositionally biased region" description="Acidic residues" evidence="1">
    <location>
        <begin position="36"/>
        <end position="46"/>
    </location>
</feature>
<keyword evidence="3" id="KW-1185">Reference proteome</keyword>
<sequence length="188" mass="21689">MAAPMRANKLDMNRKQEKKTFPVLSDSAEDIIINLVDDDDEEDEEPVAASAKEPVTQDQKDFSKLPEAAQKLLKSLEFKNPGRRQFDMSTFDPENSEREMRKLRRTFQSTSITQKSRNHVMYNEKGLLLADNRDLCDCLNVKCPGCFYPCEQCSSTKCGVQCRCNRKWVYNKVENESGEDVVEFDKRT</sequence>